<dbReference type="EMBL" id="CP002048">
    <property type="protein sequence ID" value="ADI02042.1"/>
    <property type="molecule type" value="Genomic_DNA"/>
</dbReference>
<keyword evidence="2" id="KW-1185">Reference proteome</keyword>
<accession>D7CMV7</accession>
<reference evidence="1 2" key="2">
    <citation type="journal article" date="2010" name="Stand. Genomic Sci.">
        <title>Complete genome sequence of Syntrophothermus lipocalidus type strain (TGB-C1).</title>
        <authorList>
            <person name="Djao O.D."/>
            <person name="Zhang X."/>
            <person name="Lucas S."/>
            <person name="Lapidus A."/>
            <person name="Del Rio T.G."/>
            <person name="Nolan M."/>
            <person name="Tice H."/>
            <person name="Cheng J.F."/>
            <person name="Han C."/>
            <person name="Tapia R."/>
            <person name="Goodwin L."/>
            <person name="Pitluck S."/>
            <person name="Liolios K."/>
            <person name="Ivanova N."/>
            <person name="Mavromatis K."/>
            <person name="Mikhailova N."/>
            <person name="Ovchinnikova G."/>
            <person name="Pati A."/>
            <person name="Brambilla E."/>
            <person name="Chen A."/>
            <person name="Palaniappan K."/>
            <person name="Land M."/>
            <person name="Hauser L."/>
            <person name="Chang Y.J."/>
            <person name="Jeffries C.D."/>
            <person name="Rohde M."/>
            <person name="Sikorski J."/>
            <person name="Spring S."/>
            <person name="Goker M."/>
            <person name="Detter J.C."/>
            <person name="Woyke T."/>
            <person name="Bristow J."/>
            <person name="Eisen J.A."/>
            <person name="Markowitz V."/>
            <person name="Hugenholtz P."/>
            <person name="Kyrpides N.C."/>
            <person name="Klenk H.P."/>
        </authorList>
    </citation>
    <scope>NUCLEOTIDE SEQUENCE [LARGE SCALE GENOMIC DNA]</scope>
    <source>
        <strain evidence="2">DSM 12680 / TGB-C1</strain>
    </source>
</reference>
<dbReference type="AlphaFoldDB" id="D7CMV7"/>
<evidence type="ECO:0000313" key="2">
    <source>
        <dbReference type="Proteomes" id="UP000000378"/>
    </source>
</evidence>
<dbReference type="STRING" id="643648.Slip_1271"/>
<evidence type="ECO:0008006" key="3">
    <source>
        <dbReference type="Google" id="ProtNLM"/>
    </source>
</evidence>
<proteinExistence type="predicted"/>
<gene>
    <name evidence="1" type="ordered locus">Slip_1271</name>
</gene>
<protein>
    <recommendedName>
        <fullName evidence="3">HEPN domain-containing protein</fullName>
    </recommendedName>
</protein>
<reference evidence="2" key="1">
    <citation type="journal article" date="2010" name="Stand. Genomic Sci.">
        <title>Complete genome sequence of Syntrophothermus lipocalidus type strain (TGB-C1T).</title>
        <authorList>
            <consortium name="US DOE Joint Genome Institute (JGI-PGF)"/>
            <person name="Djao O."/>
            <person name="Zhang X."/>
            <person name="Lucas S."/>
            <person name="Lapidus A."/>
            <person name="Glavina Del Rio T."/>
            <person name="Nolan M."/>
            <person name="Tice H."/>
            <person name="Cheng J."/>
            <person name="Han C."/>
            <person name="Tapia R."/>
            <person name="Goodwin L."/>
            <person name="Pitluck S."/>
            <person name="Liolios K."/>
            <person name="Ivanova N."/>
            <person name="Mavromatis K."/>
            <person name="Mikhailova N."/>
            <person name="Ovchinnikova G."/>
            <person name="Pati A."/>
            <person name="Brambilla E."/>
            <person name="Chen A."/>
            <person name="Palaniappan K."/>
            <person name="Land M."/>
            <person name="Hauser L."/>
            <person name="Chang Y."/>
            <person name="Jeffries C."/>
            <person name="Rohde M."/>
            <person name="Sikorski J."/>
            <person name="Spring S."/>
            <person name="Goker M."/>
            <person name="Detter J."/>
            <person name="Woyke T."/>
            <person name="Bristow J."/>
            <person name="Eisen J."/>
            <person name="Markowitz V."/>
            <person name="Hugenholtz P."/>
            <person name="Kyrpides N."/>
            <person name="Klenk H."/>
        </authorList>
    </citation>
    <scope>NUCLEOTIDE SEQUENCE [LARGE SCALE GENOMIC DNA]</scope>
    <source>
        <strain evidence="2">DSM 12680 / TGB-C1</strain>
    </source>
</reference>
<dbReference type="eggNOG" id="ENOG502Z91Q">
    <property type="taxonomic scope" value="Bacteria"/>
</dbReference>
<dbReference type="KEGG" id="slp:Slip_1271"/>
<sequence>MRNIPPEVLKKIQEEMCRPEGTVEFDYVSETLFDTALPQEVILEVAAGAHVFQLVRNERLELLFYHSAPGTGTRVATVDLTSVTPCFRVYIALVWSPSETRLHVGPRVSGGKLVRAEGRPSPVQLRVGDDGRVYRIGDTSLAVGHYSVRLGGHLVLQPTAIEAWRNTVQAVELLRKAKSEEGYAFEVILSNFIIVTLVTGFEAYCKTRFLELESEGINPDLEALITAFYSQRERAHFTADDLKEEAVTRNRTVLQKIVGDRRINFQDYEEAKKAYRRAYGIKFGEIGVSSNDLALLQRLIHHRHRVVHFSPWESYLPVASGEPELSDQKLVEKAVDCFNRFVNRLHEATLRLRPCK</sequence>
<dbReference type="HOGENOM" id="CLU_778281_0_0_9"/>
<organism evidence="1 2">
    <name type="scientific">Syntrophothermus lipocalidus (strain DSM 12680 / TGB-C1)</name>
    <dbReference type="NCBI Taxonomy" id="643648"/>
    <lineage>
        <taxon>Bacteria</taxon>
        <taxon>Bacillati</taxon>
        <taxon>Bacillota</taxon>
        <taxon>Clostridia</taxon>
        <taxon>Eubacteriales</taxon>
        <taxon>Syntrophomonadaceae</taxon>
        <taxon>Syntrophothermus</taxon>
    </lineage>
</organism>
<name>D7CMV7_SYNLT</name>
<dbReference type="RefSeq" id="WP_013175444.1">
    <property type="nucleotide sequence ID" value="NC_014220.1"/>
</dbReference>
<evidence type="ECO:0000313" key="1">
    <source>
        <dbReference type="EMBL" id="ADI02042.1"/>
    </source>
</evidence>
<dbReference type="Proteomes" id="UP000000378">
    <property type="component" value="Chromosome"/>
</dbReference>